<dbReference type="PANTHER" id="PTHR34666">
    <property type="entry name" value="EXPRESSED PROTEIN"/>
    <property type="match status" value="1"/>
</dbReference>
<name>A0A9Q0C255_9POAL</name>
<accession>A0A9Q0C255</accession>
<evidence type="ECO:0000313" key="3">
    <source>
        <dbReference type="Proteomes" id="UP001151287"/>
    </source>
</evidence>
<organism evidence="2 3">
    <name type="scientific">Rhynchospora breviuscula</name>
    <dbReference type="NCBI Taxonomy" id="2022672"/>
    <lineage>
        <taxon>Eukaryota</taxon>
        <taxon>Viridiplantae</taxon>
        <taxon>Streptophyta</taxon>
        <taxon>Embryophyta</taxon>
        <taxon>Tracheophyta</taxon>
        <taxon>Spermatophyta</taxon>
        <taxon>Magnoliopsida</taxon>
        <taxon>Liliopsida</taxon>
        <taxon>Poales</taxon>
        <taxon>Cyperaceae</taxon>
        <taxon>Cyperoideae</taxon>
        <taxon>Rhynchosporeae</taxon>
        <taxon>Rhynchospora</taxon>
    </lineage>
</organism>
<gene>
    <name evidence="2" type="ORF">LUZ63_017268</name>
</gene>
<dbReference type="AlphaFoldDB" id="A0A9Q0C255"/>
<evidence type="ECO:0000256" key="1">
    <source>
        <dbReference type="SAM" id="MobiDB-lite"/>
    </source>
</evidence>
<keyword evidence="3" id="KW-1185">Reference proteome</keyword>
<protein>
    <submittedName>
        <fullName evidence="2">Uncharacterized protein</fullName>
    </submittedName>
</protein>
<reference evidence="2" key="1">
    <citation type="journal article" date="2022" name="Cell">
        <title>Repeat-based holocentromeres influence genome architecture and karyotype evolution.</title>
        <authorList>
            <person name="Hofstatter P.G."/>
            <person name="Thangavel G."/>
            <person name="Lux T."/>
            <person name="Neumann P."/>
            <person name="Vondrak T."/>
            <person name="Novak P."/>
            <person name="Zhang M."/>
            <person name="Costa L."/>
            <person name="Castellani M."/>
            <person name="Scott A."/>
            <person name="Toegelov H."/>
            <person name="Fuchs J."/>
            <person name="Mata-Sucre Y."/>
            <person name="Dias Y."/>
            <person name="Vanzela A.L.L."/>
            <person name="Huettel B."/>
            <person name="Almeida C.C.S."/>
            <person name="Simkova H."/>
            <person name="Souza G."/>
            <person name="Pedrosa-Harand A."/>
            <person name="Macas J."/>
            <person name="Mayer K.F.X."/>
            <person name="Houben A."/>
            <person name="Marques A."/>
        </authorList>
    </citation>
    <scope>NUCLEOTIDE SEQUENCE</scope>
    <source>
        <strain evidence="2">RhyBre1mFocal</strain>
    </source>
</reference>
<feature type="region of interest" description="Disordered" evidence="1">
    <location>
        <begin position="71"/>
        <end position="99"/>
    </location>
</feature>
<dbReference type="OrthoDB" id="1917400at2759"/>
<comment type="caution">
    <text evidence="2">The sequence shown here is derived from an EMBL/GenBank/DDBJ whole genome shotgun (WGS) entry which is preliminary data.</text>
</comment>
<sequence>MTSLLPTYTLTKPHPNLKYKNKKGVKMEDFSFPTVEQDQDHDQDSHLHHLPFPHFTTSPLWFLPSVAPLEKSPYSRHRRSRSASEKESKKTKNVQQCTKDEEKMDMLWESFNEELIRESHDSGIESTNGQLVHHRSPSLILFIKVVKRLLFLRRSSAKRRSSSSSSVC</sequence>
<dbReference type="Proteomes" id="UP001151287">
    <property type="component" value="Unassembled WGS sequence"/>
</dbReference>
<dbReference type="EMBL" id="JAMQYH010000005">
    <property type="protein sequence ID" value="KAJ1685878.1"/>
    <property type="molecule type" value="Genomic_DNA"/>
</dbReference>
<evidence type="ECO:0000313" key="2">
    <source>
        <dbReference type="EMBL" id="KAJ1685878.1"/>
    </source>
</evidence>
<proteinExistence type="predicted"/>
<dbReference type="PANTHER" id="PTHR34666:SF1">
    <property type="entry name" value="OS02G0554800 PROTEIN"/>
    <property type="match status" value="1"/>
</dbReference>